<name>A0A1J5Q3V9_9ZZZZ</name>
<dbReference type="AlphaFoldDB" id="A0A1J5Q3V9"/>
<evidence type="ECO:0008006" key="2">
    <source>
        <dbReference type="Google" id="ProtNLM"/>
    </source>
</evidence>
<gene>
    <name evidence="1" type="ORF">GALL_436680</name>
</gene>
<accession>A0A1J5Q3V9</accession>
<organism evidence="1">
    <name type="scientific">mine drainage metagenome</name>
    <dbReference type="NCBI Taxonomy" id="410659"/>
    <lineage>
        <taxon>unclassified sequences</taxon>
        <taxon>metagenomes</taxon>
        <taxon>ecological metagenomes</taxon>
    </lineage>
</organism>
<comment type="caution">
    <text evidence="1">The sequence shown here is derived from an EMBL/GenBank/DDBJ whole genome shotgun (WGS) entry which is preliminary data.</text>
</comment>
<dbReference type="EMBL" id="MLJW01002423">
    <property type="protein sequence ID" value="OIQ74671.1"/>
    <property type="molecule type" value="Genomic_DNA"/>
</dbReference>
<proteinExistence type="predicted"/>
<protein>
    <recommendedName>
        <fullName evidence="2">Glycosyl transferases group 1</fullName>
    </recommendedName>
</protein>
<sequence length="307" mass="34102">MERVAWRTYPGRIELAKTIAADYDAVLLESLRPLFAIRAKNDFSATRAKDDLKLLARAGLKAALVFHGSDIRDTQAHAAREEFSPYRNPIDPQILRRLQERAETTRTVALELGRAGYPLLVTTPDLFIELPTATWLPIAIDFETFANMGKASPAFTESGPLRVLYQPSRGWLKSHELIEPVLHNLEHEGLIRLVPNDPVEHSKMPARIASADIVIDRFDGITGVLTAEALACGRAVIANVAPWAHVRAEVVAPVHHATPATLGNVLRTLANERQQLNAAVDSNREFVRTWHDGRMSAERIKSALQLK</sequence>
<reference evidence="1" key="1">
    <citation type="submission" date="2016-10" db="EMBL/GenBank/DDBJ databases">
        <title>Sequence of Gallionella enrichment culture.</title>
        <authorList>
            <person name="Poehlein A."/>
            <person name="Muehling M."/>
            <person name="Daniel R."/>
        </authorList>
    </citation>
    <scope>NUCLEOTIDE SEQUENCE</scope>
</reference>
<evidence type="ECO:0000313" key="1">
    <source>
        <dbReference type="EMBL" id="OIQ74671.1"/>
    </source>
</evidence>